<reference evidence="8" key="1">
    <citation type="submission" date="2021-02" db="EMBL/GenBank/DDBJ databases">
        <authorList>
            <person name="Nowell W R."/>
        </authorList>
    </citation>
    <scope>NUCLEOTIDE SEQUENCE</scope>
</reference>
<dbReference type="Pfam" id="PF05346">
    <property type="entry name" value="DUF747"/>
    <property type="match status" value="1"/>
</dbReference>
<evidence type="ECO:0000256" key="2">
    <source>
        <dbReference type="ARBA" id="ARBA00008803"/>
    </source>
</evidence>
<feature type="transmembrane region" description="Helical" evidence="6">
    <location>
        <begin position="177"/>
        <end position="203"/>
    </location>
</feature>
<sequence length="373" mass="42284">IHAILVLLQAITLNVAFNSQNKMLLIIMLTNNFIELKHSVFKKFDRNNLFQLSCSDCRERFHYVILLFVVCVRNLDQFNWDMSQFWPLIDFIVVVFVVEFFVDWVKHGFILKFNELSSEVYREYILSLALDMVKTKQDIALSDYTDLLSRRLGFIPLPFACLIFGVLFQTINVKTVLAFMNVLLAFLCLFATKLAVGTILLGVSCEYITNNRKETITSAAPIKEQMANTNVTTSDQSTAETTAIITQPIEKTHTRSMSLVHLNKLISKQELCQPSTLPSVDGGDELNETSFRDADDNYQCLTNDQNCPPVLIFSKASTSNMSNIENINNNNSSTITTNTDEGIVFTAQSSTPNRKQDLNDVQRYKMCGNSIII</sequence>
<feature type="transmembrane region" description="Helical" evidence="6">
    <location>
        <begin position="85"/>
        <end position="105"/>
    </location>
</feature>
<feature type="signal peptide" evidence="7">
    <location>
        <begin position="1"/>
        <end position="16"/>
    </location>
</feature>
<dbReference type="Proteomes" id="UP000663873">
    <property type="component" value="Unassembled WGS sequence"/>
</dbReference>
<comment type="similarity">
    <text evidence="2">Belongs to the TAPT1 family.</text>
</comment>
<evidence type="ECO:0000256" key="3">
    <source>
        <dbReference type="ARBA" id="ARBA00022692"/>
    </source>
</evidence>
<comment type="subcellular location">
    <subcellularLocation>
        <location evidence="1">Membrane</location>
        <topology evidence="1">Multi-pass membrane protein</topology>
    </subcellularLocation>
</comment>
<keyword evidence="9" id="KW-1185">Reference proteome</keyword>
<dbReference type="PANTHER" id="PTHR13317:SF4">
    <property type="entry name" value="TRANSMEMBRANE ANTERIOR POSTERIOR TRANSFORMATION PROTEIN 1 HOMOLOG"/>
    <property type="match status" value="1"/>
</dbReference>
<evidence type="ECO:0000256" key="5">
    <source>
        <dbReference type="ARBA" id="ARBA00023136"/>
    </source>
</evidence>
<evidence type="ECO:0000256" key="7">
    <source>
        <dbReference type="SAM" id="SignalP"/>
    </source>
</evidence>
<dbReference type="EMBL" id="CAJOBP010004425">
    <property type="protein sequence ID" value="CAF4439782.1"/>
    <property type="molecule type" value="Genomic_DNA"/>
</dbReference>
<keyword evidence="4 6" id="KW-1133">Transmembrane helix</keyword>
<proteinExistence type="inferred from homology"/>
<keyword evidence="3 6" id="KW-0812">Transmembrane</keyword>
<evidence type="ECO:0000256" key="4">
    <source>
        <dbReference type="ARBA" id="ARBA00022989"/>
    </source>
</evidence>
<feature type="chain" id="PRO_5032539364" evidence="7">
    <location>
        <begin position="17"/>
        <end position="373"/>
    </location>
</feature>
<dbReference type="AlphaFoldDB" id="A0A820RSY2"/>
<dbReference type="GO" id="GO:0036064">
    <property type="term" value="C:ciliary basal body"/>
    <property type="evidence" value="ECO:0007669"/>
    <property type="project" value="TreeGrafter"/>
</dbReference>
<evidence type="ECO:0000256" key="1">
    <source>
        <dbReference type="ARBA" id="ARBA00004141"/>
    </source>
</evidence>
<name>A0A820RSY2_9BILA</name>
<dbReference type="PANTHER" id="PTHR13317">
    <property type="entry name" value="TRANSMEMBRANE ANTERIOR POSTERIOR TRANSFORMATION PROTEIN 1 HOMOLOG"/>
    <property type="match status" value="1"/>
</dbReference>
<evidence type="ECO:0000256" key="6">
    <source>
        <dbReference type="SAM" id="Phobius"/>
    </source>
</evidence>
<protein>
    <submittedName>
        <fullName evidence="8">Uncharacterized protein</fullName>
    </submittedName>
</protein>
<evidence type="ECO:0000313" key="8">
    <source>
        <dbReference type="EMBL" id="CAF4439782.1"/>
    </source>
</evidence>
<keyword evidence="5 6" id="KW-0472">Membrane</keyword>
<feature type="transmembrane region" description="Helical" evidence="6">
    <location>
        <begin position="152"/>
        <end position="171"/>
    </location>
</feature>
<accession>A0A820RSY2</accession>
<feature type="non-terminal residue" evidence="8">
    <location>
        <position position="1"/>
    </location>
</feature>
<comment type="caution">
    <text evidence="8">The sequence shown here is derived from an EMBL/GenBank/DDBJ whole genome shotgun (WGS) entry which is preliminary data.</text>
</comment>
<evidence type="ECO:0000313" key="9">
    <source>
        <dbReference type="Proteomes" id="UP000663873"/>
    </source>
</evidence>
<keyword evidence="7" id="KW-0732">Signal</keyword>
<dbReference type="GO" id="GO:0045724">
    <property type="term" value="P:positive regulation of cilium assembly"/>
    <property type="evidence" value="ECO:0007669"/>
    <property type="project" value="TreeGrafter"/>
</dbReference>
<dbReference type="InterPro" id="IPR008010">
    <property type="entry name" value="Tatp1"/>
</dbReference>
<organism evidence="8 9">
    <name type="scientific">Rotaria socialis</name>
    <dbReference type="NCBI Taxonomy" id="392032"/>
    <lineage>
        <taxon>Eukaryota</taxon>
        <taxon>Metazoa</taxon>
        <taxon>Spiralia</taxon>
        <taxon>Gnathifera</taxon>
        <taxon>Rotifera</taxon>
        <taxon>Eurotatoria</taxon>
        <taxon>Bdelloidea</taxon>
        <taxon>Philodinida</taxon>
        <taxon>Philodinidae</taxon>
        <taxon>Rotaria</taxon>
    </lineage>
</organism>
<gene>
    <name evidence="8" type="ORF">UJA718_LOCUS22002</name>
</gene>
<dbReference type="GO" id="GO:0005789">
    <property type="term" value="C:endoplasmic reticulum membrane"/>
    <property type="evidence" value="ECO:0007669"/>
    <property type="project" value="TreeGrafter"/>
</dbReference>